<dbReference type="EC" id="6.3.5.4" evidence="3"/>
<dbReference type="GO" id="GO:0005829">
    <property type="term" value="C:cytosol"/>
    <property type="evidence" value="ECO:0007669"/>
    <property type="project" value="TreeGrafter"/>
</dbReference>
<reference evidence="12 13" key="2">
    <citation type="submission" date="2018-06" db="EMBL/GenBank/DDBJ databases">
        <title>Sequencing of bacterial isolates from soil warming experiment in Harvard Forest, Massachusetts, USA.</title>
        <authorList>
            <person name="Deangelis K.PhD."/>
        </authorList>
    </citation>
    <scope>NUCLEOTIDE SEQUENCE [LARGE SCALE GENOMIC DNA]</scope>
    <source>
        <strain evidence="12 13">GAS496</strain>
    </source>
</reference>
<dbReference type="CDD" id="cd00712">
    <property type="entry name" value="AsnB"/>
    <property type="match status" value="1"/>
</dbReference>
<evidence type="ECO:0000313" key="12">
    <source>
        <dbReference type="EMBL" id="PXX12118.1"/>
    </source>
</evidence>
<dbReference type="InterPro" id="IPR051786">
    <property type="entry name" value="ASN_synthetase/amidase"/>
</dbReference>
<feature type="binding site" evidence="10">
    <location>
        <begin position="377"/>
        <end position="378"/>
    </location>
    <ligand>
        <name>ATP</name>
        <dbReference type="ChEBI" id="CHEBI:30616"/>
    </ligand>
</feature>
<comment type="catalytic activity">
    <reaction evidence="8">
        <text>L-aspartate + L-glutamine + ATP + H2O = L-asparagine + L-glutamate + AMP + diphosphate + H(+)</text>
        <dbReference type="Rhea" id="RHEA:12228"/>
        <dbReference type="ChEBI" id="CHEBI:15377"/>
        <dbReference type="ChEBI" id="CHEBI:15378"/>
        <dbReference type="ChEBI" id="CHEBI:29985"/>
        <dbReference type="ChEBI" id="CHEBI:29991"/>
        <dbReference type="ChEBI" id="CHEBI:30616"/>
        <dbReference type="ChEBI" id="CHEBI:33019"/>
        <dbReference type="ChEBI" id="CHEBI:58048"/>
        <dbReference type="ChEBI" id="CHEBI:58359"/>
        <dbReference type="ChEBI" id="CHEBI:456215"/>
        <dbReference type="EC" id="6.3.5.4"/>
    </reaction>
</comment>
<evidence type="ECO:0000256" key="2">
    <source>
        <dbReference type="ARBA" id="ARBA00005752"/>
    </source>
</evidence>
<evidence type="ECO:0000256" key="5">
    <source>
        <dbReference type="ARBA" id="ARBA00022840"/>
    </source>
</evidence>
<keyword evidence="4 10" id="KW-0547">Nucleotide-binding</keyword>
<dbReference type="Pfam" id="PF13537">
    <property type="entry name" value="GATase_7"/>
    <property type="match status" value="1"/>
</dbReference>
<evidence type="ECO:0000256" key="3">
    <source>
        <dbReference type="ARBA" id="ARBA00012737"/>
    </source>
</evidence>
<protein>
    <recommendedName>
        <fullName evidence="3">asparagine synthase (glutamine-hydrolyzing)</fullName>
        <ecNumber evidence="3">6.3.5.4</ecNumber>
    </recommendedName>
</protein>
<gene>
    <name evidence="12" type="ORF">C8E89_102243</name>
</gene>
<dbReference type="SUPFAM" id="SSF56235">
    <property type="entry name" value="N-terminal nucleophile aminohydrolases (Ntn hydrolases)"/>
    <property type="match status" value="1"/>
</dbReference>
<dbReference type="InterPro" id="IPR017932">
    <property type="entry name" value="GATase_2_dom"/>
</dbReference>
<dbReference type="PANTHER" id="PTHR43284">
    <property type="entry name" value="ASPARAGINE SYNTHETASE (GLUTAMINE-HYDROLYZING)"/>
    <property type="match status" value="1"/>
</dbReference>
<dbReference type="Proteomes" id="UP000247781">
    <property type="component" value="Unassembled WGS sequence"/>
</dbReference>
<feature type="binding site" evidence="10">
    <location>
        <position position="100"/>
    </location>
    <ligand>
        <name>L-glutamine</name>
        <dbReference type="ChEBI" id="CHEBI:58359"/>
    </ligand>
</feature>
<dbReference type="AlphaFoldDB" id="A0A318HQ48"/>
<dbReference type="InterPro" id="IPR014729">
    <property type="entry name" value="Rossmann-like_a/b/a_fold"/>
</dbReference>
<dbReference type="Gene3D" id="3.40.50.620">
    <property type="entry name" value="HUPs"/>
    <property type="match status" value="1"/>
</dbReference>
<dbReference type="InterPro" id="IPR006426">
    <property type="entry name" value="Asn_synth_AEB"/>
</dbReference>
<dbReference type="PANTHER" id="PTHR43284:SF1">
    <property type="entry name" value="ASPARAGINE SYNTHETASE"/>
    <property type="match status" value="1"/>
</dbReference>
<reference evidence="13" key="1">
    <citation type="submission" date="2018-05" db="EMBL/GenBank/DDBJ databases">
        <authorList>
            <person name="Deangelis K."/>
            <person name="Huntemann M."/>
            <person name="Clum A."/>
            <person name="Pillay M."/>
            <person name="Palaniappan K."/>
            <person name="Varghese N."/>
            <person name="Mikhailova N."/>
            <person name="Stamatis D."/>
            <person name="Reddy T."/>
            <person name="Daum C."/>
            <person name="Shapiro N."/>
            <person name="Ivanova N."/>
            <person name="Kyrpides N."/>
            <person name="Woyke T."/>
        </authorList>
    </citation>
    <scope>NUCLEOTIDE SEQUENCE [LARGE SCALE GENOMIC DNA]</scope>
    <source>
        <strain evidence="13">GAS496</strain>
    </source>
</reference>
<dbReference type="InterPro" id="IPR017535">
    <property type="entry name" value="Asparagine_synth"/>
</dbReference>
<keyword evidence="7 9" id="KW-0315">Glutamine amidotransferase</keyword>
<keyword evidence="13" id="KW-1185">Reference proteome</keyword>
<feature type="binding site" evidence="10">
    <location>
        <position position="274"/>
    </location>
    <ligand>
        <name>ATP</name>
        <dbReference type="ChEBI" id="CHEBI:30616"/>
    </ligand>
</feature>
<dbReference type="GO" id="GO:0006529">
    <property type="term" value="P:asparagine biosynthetic process"/>
    <property type="evidence" value="ECO:0007669"/>
    <property type="project" value="UniProtKB-KW"/>
</dbReference>
<dbReference type="NCBIfam" id="TIGR03104">
    <property type="entry name" value="trio_amidotrans"/>
    <property type="match status" value="1"/>
</dbReference>
<sequence>MCGAAGEVRLDGQAPDIRAVSAIADAMAPRGPDGAGVWSQGRVALGHRRLKIIDLSEAGAQPMVDSELGLAVCWNGCIYNYKQLRRELSEFGYRFFSTSDTEVLLKAYHHWGDRFVDHLLGMFAFAIVERDSGRVLLGRDRLGIKPLYLTEDAHRIRFASSLTALLAGGGRDNSIDTRIDPVALHHYLTFHSVVPPPRTILRGVTKVPPASIVAIEADGQGKVTSTTTTYWEPDFTRREERAGWSERDWEDAILASLRLAVERRLVADVPVGCLLSGGVDSSLIVGLLAEAGQHGLATFSIGFESVGGVKGDEFRYSDIIAERFDTDHHQIRIGTDRMLPALDGAIAAMSEPMVSHDCVAFYLLSQEVAKHVKVVQSGQGADEVFAGYHWYPPMGEPEAASLEGSVASYRKAFFDRDQSAYQALVSPGLANADDPSEQFVTEHFARAGAASGVDRALRLDTTVMLVDDPVKRVDNMTMAWGLEGRVPFLDHELVELAATCPPALKTAHHGKGVLKEAARRVVPADVIDRPKGYFPVPALTHLEGPYLDLVRDALYAPAAKERGVFRPEAVDRLLADPNGQLTPLRGNELWQIALLELWLQKHGISGSVG</sequence>
<evidence type="ECO:0000256" key="6">
    <source>
        <dbReference type="ARBA" id="ARBA00022888"/>
    </source>
</evidence>
<dbReference type="OrthoDB" id="9763290at2"/>
<keyword evidence="9" id="KW-0028">Amino-acid biosynthesis</keyword>
<feature type="active site" description="For GATase activity" evidence="9">
    <location>
        <position position="2"/>
    </location>
</feature>
<evidence type="ECO:0000256" key="10">
    <source>
        <dbReference type="PIRSR" id="PIRSR001589-2"/>
    </source>
</evidence>
<evidence type="ECO:0000256" key="1">
    <source>
        <dbReference type="ARBA" id="ARBA00005187"/>
    </source>
</evidence>
<dbReference type="EMBL" id="QJJU01000002">
    <property type="protein sequence ID" value="PXX12118.1"/>
    <property type="molecule type" value="Genomic_DNA"/>
</dbReference>
<evidence type="ECO:0000256" key="9">
    <source>
        <dbReference type="PIRSR" id="PIRSR001589-1"/>
    </source>
</evidence>
<evidence type="ECO:0000256" key="8">
    <source>
        <dbReference type="ARBA" id="ARBA00048741"/>
    </source>
</evidence>
<comment type="similarity">
    <text evidence="2">Belongs to the asparagine synthetase family.</text>
</comment>
<feature type="domain" description="Glutamine amidotransferase type-2" evidence="11">
    <location>
        <begin position="2"/>
        <end position="218"/>
    </location>
</feature>
<keyword evidence="6 9" id="KW-0061">Asparagine biosynthesis</keyword>
<dbReference type="RefSeq" id="WP_110314765.1">
    <property type="nucleotide sequence ID" value="NZ_QJJU01000002.1"/>
</dbReference>
<comment type="caution">
    <text evidence="12">The sequence shown here is derived from an EMBL/GenBank/DDBJ whole genome shotgun (WGS) entry which is preliminary data.</text>
</comment>
<dbReference type="InterPro" id="IPR033738">
    <property type="entry name" value="AsnB_N"/>
</dbReference>
<dbReference type="CDD" id="cd01991">
    <property type="entry name" value="Asn_synthase_B_C"/>
    <property type="match status" value="1"/>
</dbReference>
<dbReference type="InterPro" id="IPR029055">
    <property type="entry name" value="Ntn_hydrolases_N"/>
</dbReference>
<feature type="binding site" evidence="10">
    <location>
        <position position="301"/>
    </location>
    <ligand>
        <name>ATP</name>
        <dbReference type="ChEBI" id="CHEBI:30616"/>
    </ligand>
</feature>
<evidence type="ECO:0000256" key="7">
    <source>
        <dbReference type="ARBA" id="ARBA00022962"/>
    </source>
</evidence>
<dbReference type="Pfam" id="PF00733">
    <property type="entry name" value="Asn_synthase"/>
    <property type="match status" value="1"/>
</dbReference>
<evidence type="ECO:0000259" key="11">
    <source>
        <dbReference type="PROSITE" id="PS51278"/>
    </source>
</evidence>
<dbReference type="GO" id="GO:0004066">
    <property type="term" value="F:asparagine synthase (glutamine-hydrolyzing) activity"/>
    <property type="evidence" value="ECO:0007669"/>
    <property type="project" value="UniProtKB-EC"/>
</dbReference>
<dbReference type="PIRSF" id="PIRSF001589">
    <property type="entry name" value="Asn_synthetase_glu-h"/>
    <property type="match status" value="1"/>
</dbReference>
<name>A0A318HQ48_9MYCO</name>
<dbReference type="InterPro" id="IPR001962">
    <property type="entry name" value="Asn_synthase"/>
</dbReference>
<proteinExistence type="inferred from homology"/>
<evidence type="ECO:0000313" key="13">
    <source>
        <dbReference type="Proteomes" id="UP000247781"/>
    </source>
</evidence>
<dbReference type="PROSITE" id="PS51278">
    <property type="entry name" value="GATASE_TYPE_2"/>
    <property type="match status" value="1"/>
</dbReference>
<dbReference type="SUPFAM" id="SSF52402">
    <property type="entry name" value="Adenine nucleotide alpha hydrolases-like"/>
    <property type="match status" value="1"/>
</dbReference>
<evidence type="ECO:0000256" key="4">
    <source>
        <dbReference type="ARBA" id="ARBA00022741"/>
    </source>
</evidence>
<accession>A0A318HQ48</accession>
<dbReference type="GO" id="GO:0005524">
    <property type="term" value="F:ATP binding"/>
    <property type="evidence" value="ECO:0007669"/>
    <property type="project" value="UniProtKB-KW"/>
</dbReference>
<dbReference type="Gene3D" id="3.60.20.10">
    <property type="entry name" value="Glutamine Phosphoribosylpyrophosphate, subunit 1, domain 1"/>
    <property type="match status" value="1"/>
</dbReference>
<dbReference type="NCBIfam" id="TIGR01536">
    <property type="entry name" value="asn_synth_AEB"/>
    <property type="match status" value="1"/>
</dbReference>
<organism evidence="12 13">
    <name type="scientific">Mycolicibacterium moriokaense</name>
    <dbReference type="NCBI Taxonomy" id="39691"/>
    <lineage>
        <taxon>Bacteria</taxon>
        <taxon>Bacillati</taxon>
        <taxon>Actinomycetota</taxon>
        <taxon>Actinomycetes</taxon>
        <taxon>Mycobacteriales</taxon>
        <taxon>Mycobacteriaceae</taxon>
        <taxon>Mycolicibacterium</taxon>
    </lineage>
</organism>
<keyword evidence="5 10" id="KW-0067">ATP-binding</keyword>
<comment type="pathway">
    <text evidence="1">Amino-acid biosynthesis; L-asparagine biosynthesis; L-asparagine from L-aspartate (L-Gln route): step 1/1.</text>
</comment>